<reference evidence="15 16" key="1">
    <citation type="submission" date="2018-10" db="EMBL/GenBank/DDBJ databases">
        <title>Ulvibacterium marinum gen. nov., sp. nov., a novel marine bacterium of the family Flavobacteriaceae, isolated from a culture of the green alga Ulva prolifera.</title>
        <authorList>
            <person name="Zhang Z."/>
        </authorList>
    </citation>
    <scope>NUCLEOTIDE SEQUENCE [LARGE SCALE GENOMIC DNA]</scope>
    <source>
        <strain evidence="15 16">CCMM003</strain>
    </source>
</reference>
<evidence type="ECO:0000256" key="8">
    <source>
        <dbReference type="ARBA" id="ARBA00023170"/>
    </source>
</evidence>
<evidence type="ECO:0000259" key="14">
    <source>
        <dbReference type="Pfam" id="PF07715"/>
    </source>
</evidence>
<keyword evidence="9 10" id="KW-0998">Cell outer membrane</keyword>
<dbReference type="NCBIfam" id="TIGR04056">
    <property type="entry name" value="OMP_RagA_SusC"/>
    <property type="match status" value="1"/>
</dbReference>
<dbReference type="Pfam" id="PF07715">
    <property type="entry name" value="Plug"/>
    <property type="match status" value="1"/>
</dbReference>
<dbReference type="AlphaFoldDB" id="A0A3B0C637"/>
<dbReference type="Pfam" id="PF13715">
    <property type="entry name" value="CarbopepD_reg_2"/>
    <property type="match status" value="1"/>
</dbReference>
<keyword evidence="5 12" id="KW-0732">Signal</keyword>
<keyword evidence="2 10" id="KW-0813">Transport</keyword>
<dbReference type="GO" id="GO:0009279">
    <property type="term" value="C:cell outer membrane"/>
    <property type="evidence" value="ECO:0007669"/>
    <property type="project" value="UniProtKB-SubCell"/>
</dbReference>
<dbReference type="EMBL" id="RBCJ01000003">
    <property type="protein sequence ID" value="RKN79624.1"/>
    <property type="molecule type" value="Genomic_DNA"/>
</dbReference>
<proteinExistence type="inferred from homology"/>
<comment type="caution">
    <text evidence="15">The sequence shown here is derived from an EMBL/GenBank/DDBJ whole genome shotgun (WGS) entry which is preliminary data.</text>
</comment>
<accession>A0A3B0C637</accession>
<keyword evidence="7 10" id="KW-0472">Membrane</keyword>
<dbReference type="SUPFAM" id="SSF49464">
    <property type="entry name" value="Carboxypeptidase regulatory domain-like"/>
    <property type="match status" value="1"/>
</dbReference>
<organism evidence="15 16">
    <name type="scientific">Ulvibacterium marinum</name>
    <dbReference type="NCBI Taxonomy" id="2419782"/>
    <lineage>
        <taxon>Bacteria</taxon>
        <taxon>Pseudomonadati</taxon>
        <taxon>Bacteroidota</taxon>
        <taxon>Flavobacteriia</taxon>
        <taxon>Flavobacteriales</taxon>
        <taxon>Flavobacteriaceae</taxon>
        <taxon>Ulvibacterium</taxon>
    </lineage>
</organism>
<dbReference type="GO" id="GO:0015344">
    <property type="term" value="F:siderophore uptake transmembrane transporter activity"/>
    <property type="evidence" value="ECO:0007669"/>
    <property type="project" value="TreeGrafter"/>
</dbReference>
<dbReference type="InterPro" id="IPR000531">
    <property type="entry name" value="Beta-barrel_TonB"/>
</dbReference>
<evidence type="ECO:0000313" key="16">
    <source>
        <dbReference type="Proteomes" id="UP000276603"/>
    </source>
</evidence>
<evidence type="ECO:0000259" key="13">
    <source>
        <dbReference type="Pfam" id="PF00593"/>
    </source>
</evidence>
<dbReference type="OrthoDB" id="9768177at2"/>
<dbReference type="Gene3D" id="2.60.40.1120">
    <property type="entry name" value="Carboxypeptidase-like, regulatory domain"/>
    <property type="match status" value="1"/>
</dbReference>
<evidence type="ECO:0000256" key="7">
    <source>
        <dbReference type="ARBA" id="ARBA00023136"/>
    </source>
</evidence>
<name>A0A3B0C637_9FLAO</name>
<evidence type="ECO:0000256" key="5">
    <source>
        <dbReference type="ARBA" id="ARBA00022729"/>
    </source>
</evidence>
<dbReference type="InterPro" id="IPR037066">
    <property type="entry name" value="Plug_dom_sf"/>
</dbReference>
<dbReference type="PANTHER" id="PTHR30069:SF29">
    <property type="entry name" value="HEMOGLOBIN AND HEMOGLOBIN-HAPTOGLOBIN-BINDING PROTEIN 1-RELATED"/>
    <property type="match status" value="1"/>
</dbReference>
<dbReference type="InterPro" id="IPR008969">
    <property type="entry name" value="CarboxyPept-like_regulatory"/>
</dbReference>
<dbReference type="FunFam" id="2.60.40.1120:FF:000003">
    <property type="entry name" value="Outer membrane protein Omp121"/>
    <property type="match status" value="1"/>
</dbReference>
<dbReference type="Gene3D" id="2.40.170.20">
    <property type="entry name" value="TonB-dependent receptor, beta-barrel domain"/>
    <property type="match status" value="1"/>
</dbReference>
<evidence type="ECO:0000256" key="11">
    <source>
        <dbReference type="RuleBase" id="RU003357"/>
    </source>
</evidence>
<feature type="domain" description="TonB-dependent receptor plug" evidence="14">
    <location>
        <begin position="117"/>
        <end position="239"/>
    </location>
</feature>
<keyword evidence="8" id="KW-0675">Receptor</keyword>
<evidence type="ECO:0000256" key="3">
    <source>
        <dbReference type="ARBA" id="ARBA00022452"/>
    </source>
</evidence>
<comment type="subcellular location">
    <subcellularLocation>
        <location evidence="1 10">Cell outer membrane</location>
        <topology evidence="1 10">Multi-pass membrane protein</topology>
    </subcellularLocation>
</comment>
<dbReference type="PROSITE" id="PS52016">
    <property type="entry name" value="TONB_DEPENDENT_REC_3"/>
    <property type="match status" value="1"/>
</dbReference>
<evidence type="ECO:0000256" key="4">
    <source>
        <dbReference type="ARBA" id="ARBA00022692"/>
    </source>
</evidence>
<evidence type="ECO:0000256" key="9">
    <source>
        <dbReference type="ARBA" id="ARBA00023237"/>
    </source>
</evidence>
<feature type="domain" description="TonB-dependent receptor-like beta-barrel" evidence="13">
    <location>
        <begin position="456"/>
        <end position="935"/>
    </location>
</feature>
<dbReference type="PANTHER" id="PTHR30069">
    <property type="entry name" value="TONB-DEPENDENT OUTER MEMBRANE RECEPTOR"/>
    <property type="match status" value="1"/>
</dbReference>
<comment type="similarity">
    <text evidence="10 11">Belongs to the TonB-dependent receptor family.</text>
</comment>
<keyword evidence="4 10" id="KW-0812">Transmembrane</keyword>
<evidence type="ECO:0000256" key="1">
    <source>
        <dbReference type="ARBA" id="ARBA00004571"/>
    </source>
</evidence>
<protein>
    <submittedName>
        <fullName evidence="15">SusC/RagA family TonB-linked outer membrane protein</fullName>
    </submittedName>
</protein>
<dbReference type="InterPro" id="IPR012910">
    <property type="entry name" value="Plug_dom"/>
</dbReference>
<evidence type="ECO:0000256" key="6">
    <source>
        <dbReference type="ARBA" id="ARBA00023077"/>
    </source>
</evidence>
<dbReference type="Proteomes" id="UP000276603">
    <property type="component" value="Unassembled WGS sequence"/>
</dbReference>
<dbReference type="Pfam" id="PF00593">
    <property type="entry name" value="TonB_dep_Rec_b-barrel"/>
    <property type="match status" value="1"/>
</dbReference>
<keyword evidence="3 10" id="KW-1134">Transmembrane beta strand</keyword>
<feature type="chain" id="PRO_5017311165" evidence="12">
    <location>
        <begin position="23"/>
        <end position="1085"/>
    </location>
</feature>
<keyword evidence="6 11" id="KW-0798">TonB box</keyword>
<dbReference type="SUPFAM" id="SSF56935">
    <property type="entry name" value="Porins"/>
    <property type="match status" value="1"/>
</dbReference>
<evidence type="ECO:0000313" key="15">
    <source>
        <dbReference type="EMBL" id="RKN79624.1"/>
    </source>
</evidence>
<dbReference type="GO" id="GO:0044718">
    <property type="term" value="P:siderophore transmembrane transport"/>
    <property type="evidence" value="ECO:0007669"/>
    <property type="project" value="TreeGrafter"/>
</dbReference>
<evidence type="ECO:0000256" key="12">
    <source>
        <dbReference type="SAM" id="SignalP"/>
    </source>
</evidence>
<dbReference type="InterPro" id="IPR036942">
    <property type="entry name" value="Beta-barrel_TonB_sf"/>
</dbReference>
<dbReference type="InterPro" id="IPR039426">
    <property type="entry name" value="TonB-dep_rcpt-like"/>
</dbReference>
<dbReference type="RefSeq" id="WP_120712437.1">
    <property type="nucleotide sequence ID" value="NZ_RBCJ01000003.1"/>
</dbReference>
<sequence length="1085" mass="117689">MRTKLNGILTLFLALIVQLSFAQEKAVSGTVTDQDGLPLPGTSVVVKGTTTGTQTDFDGNYTLNTEEGAVLVFSYIGQRTQEITVGSANTIDVQMVEDAQALEEVVVTAQGIQREERSLGYAVTTVDEEQVSSRPEADIGRVLQGKVAGVNITNNNGLSGSGTNIIIRGFSSVTQSNQPLFVVDGIPIDSGTNTQTSFLDGNTESSRFLDIDPNTIASVSVLKGLSATVLYGNRGRNGVILITTKGAATGEAPSKTEVTVNQSVFVADAILPKYQDNYGGGFHQGFGYFFSNWGPRFDRTDDDGISQARQFVGDGPGGVAILQHPHNFIADQTLIAGFEDLLDDPYPYQPYNGVEEFFRTGFVTSTSVNVRGGGEKASFNLNYGRTEDRGITPGNTLLRNNFNLGGNARLSNKLTISGVFNFIRTGFKSPPNAVSTGSGAAFNGGAVFGDILYTPRSVDLTNLPFQAADGRSVYYRETNDIQNPYWTVANVKTSQDTDRFIGNTSLTYEINDWMNLTYRLGLDTYSEFNFYGQNKGGVDGPVIGLLRTNSVRNTIWNHDLILSADKDLSENLNLKAIAGLNSRRDEYEQDGIESQGQLVFGVLEHFNFTTPSAQNSLTRSGNNPNLNQNFEQNLVGAYLDLTLGYKDWLFLNAVGRNDWSSTLERENNSIFYPGASISFVPTSAFEGIQGNFLNYAKLRLGYGSSAGFPDPFTTRSVLGLTARSLVDVNGNVISSNSVDNTLGNADLKPERIQEFEVGLDTRLFNRLNLNVSLFDKRTTDLITDRTLDSSTGFTSTTVNIGEIQAQGVEVDFDLAILKEFESGIGINIAGNWTTIETTVTDLADGTNNILLTDAIAQEAANYAVEGRPFGVLLGSDFVFDDDGNRLVNDAGRYLFDPTIREIGDPNPDWQTALIPTITFKNFTLSANLQYRHGGDVYSVTTSALIGRGVVDDDNPIDREANYILPGVKASDGTPNDTAISSTELGFNTYFGGNINPLSIFDGSTIRLQEASLGYSLPSKMLEKTPFGSLTFTLSGQNLWFKAINFPDNVRYDTNSSSTGVGNGQGIDFFTGPSVRRYGFTVRASF</sequence>
<evidence type="ECO:0000256" key="2">
    <source>
        <dbReference type="ARBA" id="ARBA00022448"/>
    </source>
</evidence>
<dbReference type="InterPro" id="IPR023996">
    <property type="entry name" value="TonB-dep_OMP_SusC/RagA"/>
</dbReference>
<gene>
    <name evidence="15" type="ORF">D7Z94_15120</name>
</gene>
<keyword evidence="16" id="KW-1185">Reference proteome</keyword>
<dbReference type="Gene3D" id="2.170.130.10">
    <property type="entry name" value="TonB-dependent receptor, plug domain"/>
    <property type="match status" value="1"/>
</dbReference>
<evidence type="ECO:0000256" key="10">
    <source>
        <dbReference type="PROSITE-ProRule" id="PRU01360"/>
    </source>
</evidence>
<feature type="signal peptide" evidence="12">
    <location>
        <begin position="1"/>
        <end position="22"/>
    </location>
</feature>